<feature type="domain" description="Peptidase M16 C-terminal" evidence="2">
    <location>
        <begin position="182"/>
        <end position="363"/>
    </location>
</feature>
<reference evidence="3" key="1">
    <citation type="submission" date="2019-12" db="EMBL/GenBank/DDBJ databases">
        <title>Clostridiaceae gen. nov. sp. nov., isolated from sediment in Xinjiang, China.</title>
        <authorList>
            <person name="Zhang R."/>
        </authorList>
    </citation>
    <scope>NUCLEOTIDE SEQUENCE</scope>
    <source>
        <strain evidence="3">D2Q-11</strain>
    </source>
</reference>
<evidence type="ECO:0000259" key="2">
    <source>
        <dbReference type="Pfam" id="PF05193"/>
    </source>
</evidence>
<dbReference type="InterPro" id="IPR007863">
    <property type="entry name" value="Peptidase_M16_C"/>
</dbReference>
<dbReference type="EMBL" id="WSFT01000053">
    <property type="protein sequence ID" value="MBS4540097.1"/>
    <property type="molecule type" value="Genomic_DNA"/>
</dbReference>
<comment type="caution">
    <text evidence="3">The sequence shown here is derived from an EMBL/GenBank/DDBJ whole genome shotgun (WGS) entry which is preliminary data.</text>
</comment>
<dbReference type="AlphaFoldDB" id="A0A942Z8R9"/>
<evidence type="ECO:0000313" key="3">
    <source>
        <dbReference type="EMBL" id="MBS4540097.1"/>
    </source>
</evidence>
<dbReference type="InterPro" id="IPR050361">
    <property type="entry name" value="MPP/UQCRC_Complex"/>
</dbReference>
<dbReference type="Pfam" id="PF05193">
    <property type="entry name" value="Peptidase_M16_C"/>
    <property type="match status" value="1"/>
</dbReference>
<evidence type="ECO:0000313" key="4">
    <source>
        <dbReference type="Proteomes" id="UP000724672"/>
    </source>
</evidence>
<protein>
    <submittedName>
        <fullName evidence="3">Insulinase family protein</fullName>
    </submittedName>
</protein>
<sequence length="427" mass="49654">MSTIKNENLKEESFLHVLENGLKVYFVPKKGFTKKYAVFATNYGSNDNVFVPIGEKDPITVPEGIAHFLEHKLFEEKEGNIFNRFSELGSYVNAYTNFNQTAYLFSCTDKFYENLELLVSFVQSPYFTDENVNKEKGIIAQEIKMYEDNPSWKVFFNCLRGMYQNHPVRIDIAGTVDSISHIDKETLYKCYNTFYHPSNMALFIVGDINFEKAIKIVDDTIKRDRNNDIQEIDRQYPIEPKEINDRYIEENLSVSTPLFNIGFKDYDIGYDGDKLVKKEIMTNLLLDMLFGAGTKFYEEMYESGIINNSFGAQFIASKTYSHSIIGGQSDNPKEVAKKIIENITNLKEKGLDEEDFIRIKNKMIGHHIMNFDSLEYIANSFIKYTFNNTTLLNYLNILKDIKFEDIENRFKTHFTKDNYTLSVIKPN</sequence>
<evidence type="ECO:0000259" key="1">
    <source>
        <dbReference type="Pfam" id="PF00675"/>
    </source>
</evidence>
<dbReference type="InterPro" id="IPR011765">
    <property type="entry name" value="Pept_M16_N"/>
</dbReference>
<dbReference type="PANTHER" id="PTHR11851">
    <property type="entry name" value="METALLOPROTEASE"/>
    <property type="match status" value="1"/>
</dbReference>
<dbReference type="Proteomes" id="UP000724672">
    <property type="component" value="Unassembled WGS sequence"/>
</dbReference>
<keyword evidence="4" id="KW-1185">Reference proteome</keyword>
<dbReference type="NCBIfam" id="NF047421">
    <property type="entry name" value="YfmH_fam"/>
    <property type="match status" value="1"/>
</dbReference>
<name>A0A942Z8R9_9FIRM</name>
<proteinExistence type="predicted"/>
<gene>
    <name evidence="3" type="ORF">GOQ27_16585</name>
</gene>
<dbReference type="Pfam" id="PF00675">
    <property type="entry name" value="Peptidase_M16"/>
    <property type="match status" value="1"/>
</dbReference>
<dbReference type="InterPro" id="IPR011249">
    <property type="entry name" value="Metalloenz_LuxS/M16"/>
</dbReference>
<dbReference type="SUPFAM" id="SSF63411">
    <property type="entry name" value="LuxS/MPP-like metallohydrolase"/>
    <property type="match status" value="2"/>
</dbReference>
<dbReference type="Gene3D" id="3.30.830.10">
    <property type="entry name" value="Metalloenzyme, LuxS/M16 peptidase-like"/>
    <property type="match status" value="2"/>
</dbReference>
<organism evidence="3 4">
    <name type="scientific">Anaeromonas frigoriresistens</name>
    <dbReference type="NCBI Taxonomy" id="2683708"/>
    <lineage>
        <taxon>Bacteria</taxon>
        <taxon>Bacillati</taxon>
        <taxon>Bacillota</taxon>
        <taxon>Tissierellia</taxon>
        <taxon>Tissierellales</taxon>
        <taxon>Thermohalobacteraceae</taxon>
        <taxon>Anaeromonas</taxon>
    </lineage>
</organism>
<dbReference type="GO" id="GO:0046872">
    <property type="term" value="F:metal ion binding"/>
    <property type="evidence" value="ECO:0007669"/>
    <property type="project" value="InterPro"/>
</dbReference>
<accession>A0A942Z8R9</accession>
<feature type="domain" description="Peptidase M16 N-terminal" evidence="1">
    <location>
        <begin position="63"/>
        <end position="175"/>
    </location>
</feature>
<dbReference type="PANTHER" id="PTHR11851:SF134">
    <property type="entry name" value="ZINC-DEPENDENT PROTEASE"/>
    <property type="match status" value="1"/>
</dbReference>